<dbReference type="SUPFAM" id="SSF49742">
    <property type="entry name" value="PHM/PNGase F"/>
    <property type="match status" value="2"/>
</dbReference>
<dbReference type="InterPro" id="IPR000323">
    <property type="entry name" value="Cu2_ascorb_mOase_N"/>
</dbReference>
<feature type="transmembrane region" description="Helical" evidence="3">
    <location>
        <begin position="197"/>
        <end position="218"/>
    </location>
</feature>
<keyword evidence="3" id="KW-1133">Transmembrane helix</keyword>
<name>A0AAV3Y940_9GAST</name>
<dbReference type="PANTHER" id="PTHR10157">
    <property type="entry name" value="DOPAMINE BETA HYDROXYLASE RELATED"/>
    <property type="match status" value="1"/>
</dbReference>
<comment type="caution">
    <text evidence="6">The sequence shown here is derived from an EMBL/GenBank/DDBJ whole genome shotgun (WGS) entry which is preliminary data.</text>
</comment>
<dbReference type="InterPro" id="IPR024548">
    <property type="entry name" value="Cu2_monoox_C"/>
</dbReference>
<organism evidence="6 7">
    <name type="scientific">Plakobranchus ocellatus</name>
    <dbReference type="NCBI Taxonomy" id="259542"/>
    <lineage>
        <taxon>Eukaryota</taxon>
        <taxon>Metazoa</taxon>
        <taxon>Spiralia</taxon>
        <taxon>Lophotrochozoa</taxon>
        <taxon>Mollusca</taxon>
        <taxon>Gastropoda</taxon>
        <taxon>Heterobranchia</taxon>
        <taxon>Euthyneura</taxon>
        <taxon>Panpulmonata</taxon>
        <taxon>Sacoglossa</taxon>
        <taxon>Placobranchoidea</taxon>
        <taxon>Plakobranchidae</taxon>
        <taxon>Plakobranchus</taxon>
    </lineage>
</organism>
<evidence type="ECO:0000313" key="7">
    <source>
        <dbReference type="Proteomes" id="UP000735302"/>
    </source>
</evidence>
<dbReference type="InterPro" id="IPR014784">
    <property type="entry name" value="Cu2_ascorb_mOase-like_C"/>
</dbReference>
<dbReference type="InterPro" id="IPR036939">
    <property type="entry name" value="Cu2_ascorb_mOase_N_sf"/>
</dbReference>
<sequence>MYKLSCSSGELPSISRPMPCGMRLTGKCSIISAWTVGQAGQCFGSNIGFRIGASTYKRVMLQIHYNNPRLVNNYVDSSGLRLYYRPARPEVQDLATFQTGQLDIEIPPGKSRVDVVGTCPGSCTNVFFNKPVYVISVLNHMHYLGRSMRVELFRDGRKITELSNDDFYNYDSPVTHEYDRPILKRWMSHYVTFERNVFFKVCSSFFYIFFVTTVKAYLGIKSKFIQFSL</sequence>
<evidence type="ECO:0000256" key="1">
    <source>
        <dbReference type="ARBA" id="ARBA00023157"/>
    </source>
</evidence>
<protein>
    <submittedName>
        <fullName evidence="6">Dopamine beta-hydroxylase</fullName>
    </submittedName>
</protein>
<feature type="domain" description="Copper type II ascorbate-dependent monooxygenase C-terminal" evidence="5">
    <location>
        <begin position="103"/>
        <end position="170"/>
    </location>
</feature>
<dbReference type="PANTHER" id="PTHR10157:SF23">
    <property type="entry name" value="MOXD1 HOMOLOG 1"/>
    <property type="match status" value="1"/>
</dbReference>
<keyword evidence="3" id="KW-0472">Membrane</keyword>
<dbReference type="Gene3D" id="2.60.120.230">
    <property type="match status" value="1"/>
</dbReference>
<feature type="domain" description="Copper type II ascorbate-dependent monooxygenase N-terminal" evidence="4">
    <location>
        <begin position="27"/>
        <end position="70"/>
    </location>
</feature>
<dbReference type="InterPro" id="IPR008977">
    <property type="entry name" value="PHM/PNGase_F_dom_sf"/>
</dbReference>
<dbReference type="Pfam" id="PF01082">
    <property type="entry name" value="Cu2_monooxygen"/>
    <property type="match status" value="1"/>
</dbReference>
<dbReference type="AlphaFoldDB" id="A0AAV3Y940"/>
<dbReference type="EMBL" id="BLXT01000722">
    <property type="protein sequence ID" value="GFN79624.1"/>
    <property type="molecule type" value="Genomic_DNA"/>
</dbReference>
<evidence type="ECO:0000259" key="5">
    <source>
        <dbReference type="Pfam" id="PF03712"/>
    </source>
</evidence>
<evidence type="ECO:0000313" key="6">
    <source>
        <dbReference type="EMBL" id="GFN79624.1"/>
    </source>
</evidence>
<dbReference type="Pfam" id="PF03712">
    <property type="entry name" value="Cu2_monoox_C"/>
    <property type="match status" value="1"/>
</dbReference>
<evidence type="ECO:0000259" key="4">
    <source>
        <dbReference type="Pfam" id="PF01082"/>
    </source>
</evidence>
<proteinExistence type="predicted"/>
<dbReference type="InterPro" id="IPR000945">
    <property type="entry name" value="DBH-like"/>
</dbReference>
<dbReference type="Proteomes" id="UP000735302">
    <property type="component" value="Unassembled WGS sequence"/>
</dbReference>
<evidence type="ECO:0000256" key="3">
    <source>
        <dbReference type="SAM" id="Phobius"/>
    </source>
</evidence>
<accession>A0AAV3Y940</accession>
<dbReference type="GO" id="GO:0004500">
    <property type="term" value="F:dopamine beta-monooxygenase activity"/>
    <property type="evidence" value="ECO:0007669"/>
    <property type="project" value="InterPro"/>
</dbReference>
<evidence type="ECO:0000256" key="2">
    <source>
        <dbReference type="ARBA" id="ARBA00023180"/>
    </source>
</evidence>
<gene>
    <name evidence="6" type="ORF">PoB_000613000</name>
</gene>
<keyword evidence="2" id="KW-0325">Glycoprotein</keyword>
<keyword evidence="7" id="KW-1185">Reference proteome</keyword>
<dbReference type="Gene3D" id="2.60.120.310">
    <property type="entry name" value="Copper type II, ascorbate-dependent monooxygenase, N-terminal domain"/>
    <property type="match status" value="1"/>
</dbReference>
<dbReference type="GO" id="GO:0005507">
    <property type="term" value="F:copper ion binding"/>
    <property type="evidence" value="ECO:0007669"/>
    <property type="project" value="InterPro"/>
</dbReference>
<reference evidence="6 7" key="1">
    <citation type="journal article" date="2021" name="Elife">
        <title>Chloroplast acquisition without the gene transfer in kleptoplastic sea slugs, Plakobranchus ocellatus.</title>
        <authorList>
            <person name="Maeda T."/>
            <person name="Takahashi S."/>
            <person name="Yoshida T."/>
            <person name="Shimamura S."/>
            <person name="Takaki Y."/>
            <person name="Nagai Y."/>
            <person name="Toyoda A."/>
            <person name="Suzuki Y."/>
            <person name="Arimoto A."/>
            <person name="Ishii H."/>
            <person name="Satoh N."/>
            <person name="Nishiyama T."/>
            <person name="Hasebe M."/>
            <person name="Maruyama T."/>
            <person name="Minagawa J."/>
            <person name="Obokata J."/>
            <person name="Shigenobu S."/>
        </authorList>
    </citation>
    <scope>NUCLEOTIDE SEQUENCE [LARGE SCALE GENOMIC DNA]</scope>
</reference>
<keyword evidence="3" id="KW-0812">Transmembrane</keyword>
<keyword evidence="1" id="KW-1015">Disulfide bond</keyword>